<evidence type="ECO:0000256" key="6">
    <source>
        <dbReference type="ARBA" id="ARBA00023157"/>
    </source>
</evidence>
<dbReference type="Gene3D" id="3.40.30.10">
    <property type="entry name" value="Glutaredoxin"/>
    <property type="match status" value="1"/>
</dbReference>
<dbReference type="PANTHER" id="PTHR34386:SF1">
    <property type="entry name" value="GLUTAREDOXIN-LIKE PROTEIN NRDH"/>
    <property type="match status" value="1"/>
</dbReference>
<dbReference type="RefSeq" id="WP_065868698.1">
    <property type="nucleotide sequence ID" value="NZ_CP014907.1"/>
</dbReference>
<evidence type="ECO:0000313" key="10">
    <source>
        <dbReference type="Proteomes" id="UP000093346"/>
    </source>
</evidence>
<dbReference type="GO" id="GO:0009055">
    <property type="term" value="F:electron transfer activity"/>
    <property type="evidence" value="ECO:0007669"/>
    <property type="project" value="TreeGrafter"/>
</dbReference>
<dbReference type="Pfam" id="PF00462">
    <property type="entry name" value="Glutaredoxin"/>
    <property type="match status" value="1"/>
</dbReference>
<dbReference type="KEGG" id="lle:AYR59_04590"/>
<evidence type="ECO:0000256" key="5">
    <source>
        <dbReference type="ARBA" id="ARBA00022982"/>
    </source>
</evidence>
<keyword evidence="7" id="KW-0676">Redox-active center</keyword>
<accession>A0AB33BKZ1</accession>
<dbReference type="CDD" id="cd02976">
    <property type="entry name" value="NrdH"/>
    <property type="match status" value="1"/>
</dbReference>
<gene>
    <name evidence="9" type="ORF">AYR59_04590</name>
</gene>
<dbReference type="NCBIfam" id="TIGR02194">
    <property type="entry name" value="GlrX_NrdH"/>
    <property type="match status" value="1"/>
</dbReference>
<dbReference type="EMBL" id="CP014907">
    <property type="protein sequence ID" value="ANZ59331.1"/>
    <property type="molecule type" value="Genomic_DNA"/>
</dbReference>
<evidence type="ECO:0000256" key="1">
    <source>
        <dbReference type="ARBA" id="ARBA00002292"/>
    </source>
</evidence>
<proteinExistence type="inferred from homology"/>
<dbReference type="GO" id="GO:0045454">
    <property type="term" value="P:cell redox homeostasis"/>
    <property type="evidence" value="ECO:0007669"/>
    <property type="project" value="InterPro"/>
</dbReference>
<protein>
    <recommendedName>
        <fullName evidence="3">Glutaredoxin-like protein NrdH</fullName>
    </recommendedName>
</protein>
<evidence type="ECO:0000256" key="7">
    <source>
        <dbReference type="ARBA" id="ARBA00023284"/>
    </source>
</evidence>
<dbReference type="InterPro" id="IPR002109">
    <property type="entry name" value="Glutaredoxin"/>
</dbReference>
<feature type="domain" description="Glutaredoxin" evidence="8">
    <location>
        <begin position="5"/>
        <end position="62"/>
    </location>
</feature>
<comment type="similarity">
    <text evidence="2">Belongs to the glutaredoxin family.</text>
</comment>
<evidence type="ECO:0000256" key="3">
    <source>
        <dbReference type="ARBA" id="ARBA00017945"/>
    </source>
</evidence>
<evidence type="ECO:0000313" key="9">
    <source>
        <dbReference type="EMBL" id="ANZ59331.1"/>
    </source>
</evidence>
<evidence type="ECO:0000256" key="4">
    <source>
        <dbReference type="ARBA" id="ARBA00022448"/>
    </source>
</evidence>
<dbReference type="PROSITE" id="PS51354">
    <property type="entry name" value="GLUTAREDOXIN_2"/>
    <property type="match status" value="1"/>
</dbReference>
<comment type="function">
    <text evidence="1">Electron transport system for the ribonucleotide reductase system NrdEF.</text>
</comment>
<dbReference type="InterPro" id="IPR051548">
    <property type="entry name" value="Grx-like_ET"/>
</dbReference>
<dbReference type="InterPro" id="IPR036249">
    <property type="entry name" value="Thioredoxin-like_sf"/>
</dbReference>
<dbReference type="PANTHER" id="PTHR34386">
    <property type="entry name" value="GLUTAREDOXIN"/>
    <property type="match status" value="1"/>
</dbReference>
<reference evidence="9 10" key="1">
    <citation type="submission" date="2016-03" db="EMBL/GenBank/DDBJ databases">
        <title>Pediococcus and Lactobacillus from brewery environment - whole genome sequencing and assembly.</title>
        <authorList>
            <person name="Behr J."/>
            <person name="Geissler A.J."/>
            <person name="Vogel R.F."/>
        </authorList>
    </citation>
    <scope>NUCLEOTIDE SEQUENCE [LARGE SCALE GENOMIC DNA]</scope>
    <source>
        <strain evidence="9 10">TMW 1.481</strain>
    </source>
</reference>
<name>A0AB33BKZ1_9LACO</name>
<dbReference type="InterPro" id="IPR011909">
    <property type="entry name" value="GlrX_NrdH"/>
</dbReference>
<sequence>MDKEVIVYSKDNCVQCKMTKQELNRNGIEFKEVNLSHVDNADDIRAKLREQGFQATPVVETENETWTGFRPDKIKEIRG</sequence>
<dbReference type="Proteomes" id="UP000093346">
    <property type="component" value="Chromosome"/>
</dbReference>
<keyword evidence="5" id="KW-0249">Electron transport</keyword>
<dbReference type="SUPFAM" id="SSF52833">
    <property type="entry name" value="Thioredoxin-like"/>
    <property type="match status" value="1"/>
</dbReference>
<dbReference type="AlphaFoldDB" id="A0AB33BKZ1"/>
<evidence type="ECO:0000259" key="8">
    <source>
        <dbReference type="Pfam" id="PF00462"/>
    </source>
</evidence>
<evidence type="ECO:0000256" key="2">
    <source>
        <dbReference type="ARBA" id="ARBA00007787"/>
    </source>
</evidence>
<keyword evidence="6" id="KW-1015">Disulfide bond</keyword>
<keyword evidence="4" id="KW-0813">Transport</keyword>
<organism evidence="9 10">
    <name type="scientific">Fructilactobacillus lindneri</name>
    <dbReference type="NCBI Taxonomy" id="53444"/>
    <lineage>
        <taxon>Bacteria</taxon>
        <taxon>Bacillati</taxon>
        <taxon>Bacillota</taxon>
        <taxon>Bacilli</taxon>
        <taxon>Lactobacillales</taxon>
        <taxon>Lactobacillaceae</taxon>
        <taxon>Fructilactobacillus</taxon>
    </lineage>
</organism>